<sequence length="99" mass="11491">MTFKELKPLIEQWFIDRDLHTKESGRQLIKLEEEMLELKQAYTHKNRAEVIDAIGDITVVLIGFCLQQGLDYEACIEAAYHEIKNRKGKVVNGIFVKEV</sequence>
<reference evidence="2" key="2">
    <citation type="journal article" date="2017" name="Nat. Commun.">
        <title>Single-virus genomics reveals hidden cosmopolitan and abundant viruses.</title>
        <authorList>
            <person name="Martinez-Hernandez F."/>
            <person name="Fornas O."/>
            <person name="Lluesma Gomez M."/>
            <person name="Bolduc B."/>
            <person name="de la Cruz Pena M.J."/>
            <person name="Martinez J.M."/>
            <person name="Anton J."/>
            <person name="Gasol J.M."/>
            <person name="Rosselli R."/>
            <person name="Rodriguez-Valera F."/>
            <person name="Sullivan M.B."/>
            <person name="Acinas S.G."/>
            <person name="Martinez-Garcia M."/>
        </authorList>
    </citation>
    <scope>NUCLEOTIDE SEQUENCE</scope>
</reference>
<protein>
    <submittedName>
        <fullName evidence="2">Putative DNA-binding protein</fullName>
    </submittedName>
</protein>
<keyword evidence="1" id="KW-0175">Coiled coil</keyword>
<name>A0A218MNA4_9VIRU</name>
<dbReference type="Pfam" id="PF01503">
    <property type="entry name" value="PRA-PH"/>
    <property type="match status" value="1"/>
</dbReference>
<feature type="coiled-coil region" evidence="1">
    <location>
        <begin position="21"/>
        <end position="48"/>
    </location>
</feature>
<dbReference type="SUPFAM" id="SSF101386">
    <property type="entry name" value="all-alpha NTP pyrophosphatases"/>
    <property type="match status" value="1"/>
</dbReference>
<reference evidence="2" key="1">
    <citation type="submission" date="2016-10" db="EMBL/GenBank/DDBJ databases">
        <authorList>
            <person name="Varghese N."/>
        </authorList>
    </citation>
    <scope>NUCLEOTIDE SEQUENCE</scope>
</reference>
<evidence type="ECO:0000313" key="2">
    <source>
        <dbReference type="EMBL" id="ASF00772.1"/>
    </source>
</evidence>
<proteinExistence type="predicted"/>
<dbReference type="EMBL" id="KY052855">
    <property type="protein sequence ID" value="ASF00772.1"/>
    <property type="molecule type" value="Genomic_DNA"/>
</dbReference>
<organism evidence="2">
    <name type="scientific">uncultured virus</name>
    <dbReference type="NCBI Taxonomy" id="340016"/>
    <lineage>
        <taxon>Viruses</taxon>
        <taxon>environmental samples</taxon>
    </lineage>
</organism>
<keyword evidence="2" id="KW-0238">DNA-binding</keyword>
<dbReference type="Gene3D" id="1.10.287.1080">
    <property type="entry name" value="MazG-like"/>
    <property type="match status" value="1"/>
</dbReference>
<dbReference type="InterPro" id="IPR021130">
    <property type="entry name" value="PRib-ATP_PPHydrolase-like"/>
</dbReference>
<dbReference type="GO" id="GO:0003677">
    <property type="term" value="F:DNA binding"/>
    <property type="evidence" value="ECO:0007669"/>
    <property type="project" value="UniProtKB-KW"/>
</dbReference>
<accession>A0A218MNA4</accession>
<dbReference type="CDD" id="cd11540">
    <property type="entry name" value="NTP-PPase_u3"/>
    <property type="match status" value="1"/>
</dbReference>
<evidence type="ECO:0000256" key="1">
    <source>
        <dbReference type="SAM" id="Coils"/>
    </source>
</evidence>